<dbReference type="STRING" id="386301.SAMN05216282_11374"/>
<dbReference type="PROSITE" id="PS00356">
    <property type="entry name" value="HTH_LACI_1"/>
    <property type="match status" value="1"/>
</dbReference>
<dbReference type="CDD" id="cd01392">
    <property type="entry name" value="HTH_LacI"/>
    <property type="match status" value="1"/>
</dbReference>
<dbReference type="SMART" id="SM00354">
    <property type="entry name" value="HTH_LACI"/>
    <property type="match status" value="1"/>
</dbReference>
<dbReference type="InterPro" id="IPR028082">
    <property type="entry name" value="Peripla_BP_I"/>
</dbReference>
<dbReference type="InterPro" id="IPR001761">
    <property type="entry name" value="Peripla_BP/Lac1_sug-bd_dom"/>
</dbReference>
<evidence type="ECO:0000256" key="1">
    <source>
        <dbReference type="ARBA" id="ARBA00023015"/>
    </source>
</evidence>
<keyword evidence="1" id="KW-0805">Transcription regulation</keyword>
<dbReference type="PANTHER" id="PTHR30146">
    <property type="entry name" value="LACI-RELATED TRANSCRIPTIONAL REPRESSOR"/>
    <property type="match status" value="1"/>
</dbReference>
<dbReference type="SUPFAM" id="SSF47413">
    <property type="entry name" value="lambda repressor-like DNA-binding domains"/>
    <property type="match status" value="1"/>
</dbReference>
<dbReference type="PANTHER" id="PTHR30146:SF145">
    <property type="entry name" value="RIBOSE OPERON REPRESSOR"/>
    <property type="match status" value="1"/>
</dbReference>
<dbReference type="AlphaFoldDB" id="A0A1G9ETG5"/>
<dbReference type="Gene3D" id="1.10.260.40">
    <property type="entry name" value="lambda repressor-like DNA-binding domains"/>
    <property type="match status" value="1"/>
</dbReference>
<keyword evidence="2" id="KW-0238">DNA-binding</keyword>
<evidence type="ECO:0000256" key="2">
    <source>
        <dbReference type="ARBA" id="ARBA00023125"/>
    </source>
</evidence>
<dbReference type="OrthoDB" id="3595338at2"/>
<keyword evidence="5" id="KW-1185">Reference proteome</keyword>
<evidence type="ECO:0000313" key="4">
    <source>
        <dbReference type="EMBL" id="SDK79462.1"/>
    </source>
</evidence>
<dbReference type="InterPro" id="IPR010982">
    <property type="entry name" value="Lambda_DNA-bd_dom_sf"/>
</dbReference>
<evidence type="ECO:0000256" key="3">
    <source>
        <dbReference type="ARBA" id="ARBA00023163"/>
    </source>
</evidence>
<reference evidence="4 5" key="1">
    <citation type="submission" date="2016-10" db="EMBL/GenBank/DDBJ databases">
        <authorList>
            <person name="de Groot N.N."/>
        </authorList>
    </citation>
    <scope>NUCLEOTIDE SEQUENCE [LARGE SCALE GENOMIC DNA]</scope>
    <source>
        <strain evidence="4 5">CGMCC 1.5382</strain>
    </source>
</reference>
<sequence>MSTIYDVATLAGVSPATVSRVLNGIAVSPERAQRVREAAKELSFTPNRTARSLRKQHSEVIALVIPDIENPFFTSVARGVEDIAQAAGFSVVLCNTDDDPEKEARYLRIAVSENMAGVILATAGGQADLAPLLGRGRPIVAVDRRPHGHDIDSVLLDSVAGGRDATLALYAQGFERIACITGPSTVETAERRAQGWHEAVRENGGDPGGYLRYTDFRVAGGRAAMTDLLAMETPPDAVFVANNLMSVGALQILAEHGLTPPRIGVAVFGDLPFLVQPPIGVTVIPLPARRLGERAASLLLERLEGDDQPARTLVLSNNPGSDDRSVT</sequence>
<organism evidence="4 5">
    <name type="scientific">Cryobacterium psychrotolerans</name>
    <dbReference type="NCBI Taxonomy" id="386301"/>
    <lineage>
        <taxon>Bacteria</taxon>
        <taxon>Bacillati</taxon>
        <taxon>Actinomycetota</taxon>
        <taxon>Actinomycetes</taxon>
        <taxon>Micrococcales</taxon>
        <taxon>Microbacteriaceae</taxon>
        <taxon>Cryobacterium</taxon>
    </lineage>
</organism>
<dbReference type="PROSITE" id="PS50932">
    <property type="entry name" value="HTH_LACI_2"/>
    <property type="match status" value="1"/>
</dbReference>
<dbReference type="GO" id="GO:0003700">
    <property type="term" value="F:DNA-binding transcription factor activity"/>
    <property type="evidence" value="ECO:0007669"/>
    <property type="project" value="TreeGrafter"/>
</dbReference>
<dbReference type="CDD" id="cd06267">
    <property type="entry name" value="PBP1_LacI_sugar_binding-like"/>
    <property type="match status" value="1"/>
</dbReference>
<proteinExistence type="predicted"/>
<dbReference type="SUPFAM" id="SSF53822">
    <property type="entry name" value="Periplasmic binding protein-like I"/>
    <property type="match status" value="1"/>
</dbReference>
<dbReference type="Proteomes" id="UP000198701">
    <property type="component" value="Unassembled WGS sequence"/>
</dbReference>
<evidence type="ECO:0000313" key="5">
    <source>
        <dbReference type="Proteomes" id="UP000198701"/>
    </source>
</evidence>
<dbReference type="InterPro" id="IPR000843">
    <property type="entry name" value="HTH_LacI"/>
</dbReference>
<name>A0A1G9ETG5_9MICO</name>
<dbReference type="Gene3D" id="3.40.50.2300">
    <property type="match status" value="2"/>
</dbReference>
<gene>
    <name evidence="4" type="ORF">SAMN05216282_11374</name>
</gene>
<protein>
    <submittedName>
        <fullName evidence="4">Transcriptional regulator, LacI family</fullName>
    </submittedName>
</protein>
<accession>A0A1G9ETG5</accession>
<dbReference type="GO" id="GO:0000976">
    <property type="term" value="F:transcription cis-regulatory region binding"/>
    <property type="evidence" value="ECO:0007669"/>
    <property type="project" value="TreeGrafter"/>
</dbReference>
<dbReference type="EMBL" id="FNFU01000013">
    <property type="protein sequence ID" value="SDK79462.1"/>
    <property type="molecule type" value="Genomic_DNA"/>
</dbReference>
<keyword evidence="3" id="KW-0804">Transcription</keyword>
<dbReference type="Pfam" id="PF00532">
    <property type="entry name" value="Peripla_BP_1"/>
    <property type="match status" value="1"/>
</dbReference>
<dbReference type="Pfam" id="PF00356">
    <property type="entry name" value="LacI"/>
    <property type="match status" value="1"/>
</dbReference>
<dbReference type="PRINTS" id="PR00036">
    <property type="entry name" value="HTHLACI"/>
</dbReference>